<dbReference type="EMBL" id="CP095061">
    <property type="protein sequence ID" value="UOQ65142.1"/>
    <property type="molecule type" value="Genomic_DNA"/>
</dbReference>
<organism evidence="2 3">
    <name type="scientific">Hymenobacter volaticus</name>
    <dbReference type="NCBI Taxonomy" id="2932254"/>
    <lineage>
        <taxon>Bacteria</taxon>
        <taxon>Pseudomonadati</taxon>
        <taxon>Bacteroidota</taxon>
        <taxon>Cytophagia</taxon>
        <taxon>Cytophagales</taxon>
        <taxon>Hymenobacteraceae</taxon>
        <taxon>Hymenobacter</taxon>
    </lineage>
</organism>
<feature type="region of interest" description="Disordered" evidence="1">
    <location>
        <begin position="1"/>
        <end position="92"/>
    </location>
</feature>
<evidence type="ECO:0000313" key="2">
    <source>
        <dbReference type="EMBL" id="UOQ65142.1"/>
    </source>
</evidence>
<protein>
    <submittedName>
        <fullName evidence="2">Uncharacterized protein</fullName>
    </submittedName>
</protein>
<dbReference type="RefSeq" id="WP_245119151.1">
    <property type="nucleotide sequence ID" value="NZ_CP095061.1"/>
</dbReference>
<feature type="compositionally biased region" description="Polar residues" evidence="1">
    <location>
        <begin position="39"/>
        <end position="53"/>
    </location>
</feature>
<reference evidence="2" key="1">
    <citation type="submission" date="2022-04" db="EMBL/GenBank/DDBJ databases">
        <title>Hymenobacter sp. isolated from the air.</title>
        <authorList>
            <person name="Won M."/>
            <person name="Lee C.-M."/>
            <person name="Woen H.-Y."/>
            <person name="Kwon S.-W."/>
        </authorList>
    </citation>
    <scope>NUCLEOTIDE SEQUENCE</scope>
    <source>
        <strain evidence="2">5420S-77</strain>
    </source>
</reference>
<gene>
    <name evidence="2" type="ORF">MUN86_16485</name>
</gene>
<proteinExistence type="predicted"/>
<accession>A0ABY4G2P7</accession>
<evidence type="ECO:0000313" key="3">
    <source>
        <dbReference type="Proteomes" id="UP000830401"/>
    </source>
</evidence>
<keyword evidence="3" id="KW-1185">Reference proteome</keyword>
<dbReference type="Proteomes" id="UP000830401">
    <property type="component" value="Chromosome"/>
</dbReference>
<name>A0ABY4G2P7_9BACT</name>
<feature type="compositionally biased region" description="Low complexity" evidence="1">
    <location>
        <begin position="15"/>
        <end position="24"/>
    </location>
</feature>
<sequence>MANNQPDPSSDKQQNEAAEQQASEMSTAGRIPGQEDQDPQASGNPEATSTQENMGDGSGIRGEYGNAGQTNGMEGGANSAEDGSPIEDQGAE</sequence>
<evidence type="ECO:0000256" key="1">
    <source>
        <dbReference type="SAM" id="MobiDB-lite"/>
    </source>
</evidence>